<sequence length="158" mass="17094">MPDHESALKVTVIAKPLGRKVANVVMPQNGTSPSARRRGSGTGKQMGTVSRHGVVHSMDRKGDTPQSLDPTNMPWRRHPASPESSRGTLSEVWHPTLLQDGRKCGGAVAVSAHLIMQMQFRLTAGKPQVARREATGLDGGISEISWTGSRGVQKKRRN</sequence>
<organism>
    <name type="scientific">Branchiostoma floridae</name>
    <name type="common">Florida lancelet</name>
    <name type="synonym">Amphioxus</name>
    <dbReference type="NCBI Taxonomy" id="7739"/>
    <lineage>
        <taxon>Eukaryota</taxon>
        <taxon>Metazoa</taxon>
        <taxon>Chordata</taxon>
        <taxon>Cephalochordata</taxon>
        <taxon>Leptocardii</taxon>
        <taxon>Amphioxiformes</taxon>
        <taxon>Branchiostomatidae</taxon>
        <taxon>Branchiostoma</taxon>
    </lineage>
</organism>
<name>C3ZLA3_BRAFL</name>
<protein>
    <submittedName>
        <fullName evidence="2">Uncharacterized protein</fullName>
    </submittedName>
</protein>
<proteinExistence type="predicted"/>
<evidence type="ECO:0000256" key="1">
    <source>
        <dbReference type="SAM" id="MobiDB-lite"/>
    </source>
</evidence>
<dbReference type="AlphaFoldDB" id="C3ZLA3"/>
<gene>
    <name evidence="2" type="ORF">BRAFLDRAFT_78189</name>
</gene>
<accession>C3ZLA3</accession>
<reference evidence="2" key="1">
    <citation type="journal article" date="2008" name="Nature">
        <title>The amphioxus genome and the evolution of the chordate karyotype.</title>
        <authorList>
            <consortium name="US DOE Joint Genome Institute (JGI-PGF)"/>
            <person name="Putnam N.H."/>
            <person name="Butts T."/>
            <person name="Ferrier D.E.K."/>
            <person name="Furlong R.F."/>
            <person name="Hellsten U."/>
            <person name="Kawashima T."/>
            <person name="Robinson-Rechavi M."/>
            <person name="Shoguchi E."/>
            <person name="Terry A."/>
            <person name="Yu J.-K."/>
            <person name="Benito-Gutierrez E.L."/>
            <person name="Dubchak I."/>
            <person name="Garcia-Fernandez J."/>
            <person name="Gibson-Brown J.J."/>
            <person name="Grigoriev I.V."/>
            <person name="Horton A.C."/>
            <person name="de Jong P.J."/>
            <person name="Jurka J."/>
            <person name="Kapitonov V.V."/>
            <person name="Kohara Y."/>
            <person name="Kuroki Y."/>
            <person name="Lindquist E."/>
            <person name="Lucas S."/>
            <person name="Osoegawa K."/>
            <person name="Pennacchio L.A."/>
            <person name="Salamov A.A."/>
            <person name="Satou Y."/>
            <person name="Sauka-Spengler T."/>
            <person name="Schmutz J."/>
            <person name="Shin-I T."/>
            <person name="Toyoda A."/>
            <person name="Bronner-Fraser M."/>
            <person name="Fujiyama A."/>
            <person name="Holland L.Z."/>
            <person name="Holland P.W.H."/>
            <person name="Satoh N."/>
            <person name="Rokhsar D.S."/>
        </authorList>
    </citation>
    <scope>NUCLEOTIDE SEQUENCE [LARGE SCALE GENOMIC DNA]</scope>
    <source>
        <strain evidence="2">S238N-H82</strain>
        <tissue evidence="2">Testes</tissue>
    </source>
</reference>
<dbReference type="EMBL" id="GG666640">
    <property type="protein sequence ID" value="EEN46785.1"/>
    <property type="molecule type" value="Genomic_DNA"/>
</dbReference>
<evidence type="ECO:0000313" key="2">
    <source>
        <dbReference type="EMBL" id="EEN46785.1"/>
    </source>
</evidence>
<dbReference type="InParanoid" id="C3ZLA3"/>
<feature type="region of interest" description="Disordered" evidence="1">
    <location>
        <begin position="26"/>
        <end position="89"/>
    </location>
</feature>
<feature type="region of interest" description="Disordered" evidence="1">
    <location>
        <begin position="139"/>
        <end position="158"/>
    </location>
</feature>